<feature type="region of interest" description="Disordered" evidence="2">
    <location>
        <begin position="948"/>
        <end position="1004"/>
    </location>
</feature>
<gene>
    <name evidence="5" type="ORF">Asera_65190</name>
</gene>
<feature type="region of interest" description="Disordered" evidence="2">
    <location>
        <begin position="3958"/>
        <end position="3980"/>
    </location>
</feature>
<evidence type="ECO:0000313" key="6">
    <source>
        <dbReference type="Proteomes" id="UP000680750"/>
    </source>
</evidence>
<dbReference type="Proteomes" id="UP000680750">
    <property type="component" value="Chromosome"/>
</dbReference>
<feature type="domain" description="ADP ribosyltransferase" evidence="4">
    <location>
        <begin position="4639"/>
        <end position="4699"/>
    </location>
</feature>
<keyword evidence="6" id="KW-1185">Reference proteome</keyword>
<feature type="compositionally biased region" description="Basic and acidic residues" evidence="2">
    <location>
        <begin position="3676"/>
        <end position="3686"/>
    </location>
</feature>
<dbReference type="PROSITE" id="PS51996">
    <property type="entry name" value="TR_MART"/>
    <property type="match status" value="1"/>
</dbReference>
<dbReference type="GO" id="GO:0005576">
    <property type="term" value="C:extracellular region"/>
    <property type="evidence" value="ECO:0007669"/>
    <property type="project" value="InterPro"/>
</dbReference>
<feature type="region of interest" description="Disordered" evidence="2">
    <location>
        <begin position="505"/>
        <end position="529"/>
    </location>
</feature>
<feature type="region of interest" description="Disordered" evidence="2">
    <location>
        <begin position="3093"/>
        <end position="3114"/>
    </location>
</feature>
<feature type="compositionally biased region" description="Basic and acidic residues" evidence="2">
    <location>
        <begin position="2009"/>
        <end position="2020"/>
    </location>
</feature>
<evidence type="ECO:0000313" key="5">
    <source>
        <dbReference type="EMBL" id="BCJ32411.1"/>
    </source>
</evidence>
<feature type="compositionally biased region" description="Basic and acidic residues" evidence="2">
    <location>
        <begin position="4993"/>
        <end position="5002"/>
    </location>
</feature>
<feature type="region of interest" description="Disordered" evidence="2">
    <location>
        <begin position="2009"/>
        <end position="2068"/>
    </location>
</feature>
<dbReference type="KEGG" id="aser:Asera_65190"/>
<evidence type="ECO:0000259" key="4">
    <source>
        <dbReference type="Pfam" id="PF03496"/>
    </source>
</evidence>
<proteinExistence type="predicted"/>
<feature type="compositionally biased region" description="Low complexity" evidence="2">
    <location>
        <begin position="5003"/>
        <end position="5012"/>
    </location>
</feature>
<feature type="region of interest" description="Disordered" evidence="2">
    <location>
        <begin position="85"/>
        <end position="124"/>
    </location>
</feature>
<sequence>MSAAIERFDEAGSTLVEAQALHESLRQSQAGPADPGRTTPELAEVRANIARTEREFTASVREIDNLQRVLAWHEREVDVAAHQVHGEHPGPGVLNADEQAGRSVDRKDDGWRPPKPEISDGSWEEFTVPPNSDEHRPALHGHDVGIQIDSLPGGEDGPVRMPGEVLEDLFQAGETGAADDPHRVAEGLHEVRRWFAVRAEQLGVSDLEAVDRVRSMLEERQEQLARFCAEYDQSVAVEAERVAALWREFDASVARTAAQETADGRSAAEVTRLAADAAAEYRNFESAEDEYQHLQGGSRDATLIGWTVRRINEEMARFGIEEAPWVTELVSRLREAAGPGINGVGIADIAMERRADWEIGDKVSECLATVRDLGRQLDDFARRPDGFDTDHPFFRPGVEADASQVSDEIVRPEGTADLVTSERLGEYAADGRAHDEPLPRDEYVDAIRELRDEVETYFPDGSVWRIVKGPDGMVWVHTRDFGWQRFDVDPRPALGDHPAYTVVSRTAGEPGGRPHAVRPSELLGPGEHGGQYARSWVHEITDTLQRLAALERREDQGVLRSVWRRGTETTVDGRDDCATAQLHERAVVDDRWRRADTDEEQEHWAREIAAIDERLVEHGQQPPEHPWETDPPVPPEPPARLTRDELLDLSYRDPSLKWIREWIAPEGAPGLFGPFSRVGSEHTGVARTRDLQTGEKVAMILRSSEVWGQKFNGHDDPKPEAYRGAMRDRGEVGFEFYTDALPMRPANCIPGRVAWAHRDYMERWLPAEVVDRVEIIGLRDEGGKDTGILDIKVTRVTQHVPIPAEELQSLLWPERVAEPVAAEPEPVVAEPEPEPPADPYPDADTIAKQHRVPPVDQRRLHDVAVRLDADIEVRRVDDQLHVVDVRRHDGTEWTSRQRRALRAAFAEDAVGRPMLLERAASARLDGEPTTGPDLSPGETVLRFSAHHPPRVTDGAELDRPHPTELRPKSAIGDPAGHSGADEAAPRRRAAEPDPDRWHGDPVSEVAPAPRTVRAALHSAADEVRTLLDDGRAEPSAELDAALRRLAKYVAATGERPADLDPALLADHLDRRVLDDPDRVVDVMRQTRLGHDRYVAFMSQRDSARQELIAGEPNETQVVAHGTDDGLVALPNPAYEAHLDAGGEPSDFTDPRSFLVRPELFAHGLAVLEHEGAVRLAGQELIHGHFCLGGQRAGFEAISWRIARVLDAAVAGHTTSTADTVSGSHAIDRRSIGSSQVGDVLVHGDRDAHGLIRVFTPEDPVGRPMEWELPAGFDPELFADGVTPPAVRAIHTTVPSFLPAHLLPEMAPHEYVGVFESRPTEVGGPVETHSIHFGVDGRWRLTPGSDAPEHTLAQVLARNGELVTAVEERLPNGDARYTPVAAEEYGADWLPRDAAVHPVSDGTRWRVPDDAELPRWRSPRERHNFTFVRDHHAELETVYRRTIRHLGPSADRVHQNVEWIGSARADLRVARALGADPSVLTDYVHRRAVVTDSFRDQFRSLYSLARQGNEAVSGLAALHRQLGRTGPDAELHRQLAGAYTELGAEYKRLFGLALRHRLAVEAVSRSDAELELRRRLDQEPGRLAIEGAAGARRALAAVESRIDASLRTLGELDQRVETTAHGGGDVDGAPVGDAPAAAGRSRIEVRDELVTEFPAQATEPTGRPGGGLAVRVDNPTRQVNSASAGERLSVVARSRGAAGNSTRVVRAFEGLDAGEHADPTETLLDRLAETNSSFRPSDDGHGAEISALLVSDGRFGLIAAGGDAYLLRDGVLHQLAGAEVEPAGDRWIDGSTAAPRIAHGAVRPGDRFVLAAGLDRVAPERIEQVLTEAADPQQAARQLAELGDADDVAVTVTHVPPAGTDAGGLRDAVTVLRDQLYSRTAELPPGVEADIMPPQTVGVVRARLMSEHLEMFGDGSTTRLAQRHPVLADFAEHRADLHEALADAGAAGPHRDLSRLYRELADTATETARTEGVAGADRAGYAWEVRTTAAAGPDAVDRLHALHNRIAEAESRWDRADEPDARAGGGETAAEPRHAADPGAPDRAPTADDKRLQDPWHGDPAREVAPPPRHLSERLNDAMEEFWRRQDAMDQLGIFDVVPVPDQRAYDRALDRVVRLAEQTGARPYELPEVARRVRSQIVEEPAQAVEAMRRELTGSPHAAVFMTRDDAAYPWQLAGPEAGRLTIHLHGSRDGLVSIGRSVLLRPELFAHGLAVLAAEGRLEWSPGDTVDLTSCYGSRFGADSAASRVSRVLRTPVLGRTDLSWELDSHTVTRTALDDALVANHRPFPEVRLFTPEQPTGRTVETEVPAGLEPVRDENGELPQVLQGIRSNGPGFLPAWLVPSMAPHRFVGMFEVRHPLGGPEQRYEIGIDRYGDWRRTEVQPEGGLRQLLGLDGRPVTVQSDGDKRYMPVSSARYGLDWLPRESAVTAESAGAAWRTPPGLGEGGGRTNLQFVRDHRVEIETIWHRSLRHLDPILERVGTAVDWLGHASAEMGVAHTVPSLVGADRSDFRSPRGRDEFEQRVDASAGALSSQHEALQSLIRTGTAAVRGLRTLHQAAARVDAGNDVHGRMAAEYARATRTFERLSTAATRLEEAADLLAGARASQEYLERTGMRVEDADGAAPIPVDEARALERQRVAAAERRFAEIAWEIDTLQRDLARHEVAVDLASHATDGEQPAVPVDPVVPGRDRMLIDPRLTTEVPGDPQAAVGPLATGLHTQVGASSSMRNAAVVGERGIMVAHSVGGNRTGADLAARLFDRPAEPSGEPLTGLAERVADVNYLLGANRAGARLAALHVDGTRFAVVGSGADTYLLRDGELHRLTQTEAVLVEDPDWYLAPQIALTENDGLFGRVVRPQTAYGAVRPGDRFVVGTGLGRLDRAEITRILTETPDPQEAAARLAEVATGGDEPQWEVATVAVAGVPASGESLGGLDLPVTQLSRQVYTPAGDLPAEVTASVLGSDTARVIRSELVEQLTGTGEPLDQIEQAGRLADFAEQQADLHAELFASGAGERHDALAATYRQLATAATGAADLRLGSGLFRLATVRGLHEQLSVLERDGSADVRPPAHDGYSPDLGAERFPYGAADEASHRVADRLGDDHPRPRSVPGDDRAAPLEVAGPEMVDGVARETVEMELEYERARADEQRAFGEYLGASEASARADTMGHRSSVRFDERAERDVARARRAGDPDVEHTAERTDTARAEYEAARDRRARWAQDVADTWRASAAASADETLAARHRQIAEAWTERQELLDRWHAAQLGETTAHATVAAADRTLDRMARFERAEEIGTDMVGIRGRATGAAFDHRLRAELLAARYDRLDRWLGGDPLHTDPVGAETAERIVDTLDALVDVEQTIRSDAATAEPGEGYDEATATAAAREAYARLRERLATAAATIDGPTLLPRAFDALAAHLDDTRFGDLWQSNRPPRAWYAWGASPRHLDDIRTATGRIARSDEALLEHVRTVLTLAGLHTESVPPRAPGEVLADLVDGHEVFRHELAAVPADPGRLAGGLRGVLDRVDSPDREQPATWSERRRLGKARSVVAERYEALAERQDERAAVDRLTAVESERVAALWREFDRSVAHLAAREYWTAGRSDEAVGRLVGEIVDRYASYEAATGEHLARADRLAEQERANQTVTDIVEELHRLGTPEAETVAEWVSRLRTDADPAAVPDSGRDPQAESGRELAERALDIERVGRELDAVDLERAGREPDAVDLERAGYELDAVDAGAARPDAMAPDHEGVVTFTDIDGGHRSVASGRDAAGIWADLDVREVPGTDWEIRPQHGGGLWQPAGRDPRGVFWVHTRDHGTIGFRESTHTPLVPGRAGQTHTHRDEVLEWVDGKPVFHTRIGPRVLTTDVARVRIHEITDTVDQLTARARGEEQGTVRRFLGRLTSRVTGRGADHSDHQHGNDCVMARANERLLLLDRLRSTDPAMRGQAYRDLLDVDGYLRRHGVEPVPRTPPPPADFASPPYGRAGTNVPWGAAPPAAHGLPAEWTVGHEARDAAPDAPFAGHVLGTDPPVATDRPPAEPSQPSGPAESSGPSDFRMLTEPHPPAATVDQVVDLFDGAGTAAERPATLDDYVKVGGQGGSVSGAEYVDGEGHRRYVKAPASELHARVEWLANRLYQAAGTRVAEVDLIDLRGEFDGKQLGLSSRMLDGDTALTRWLPRREFAAALRRDFAVDAWLANWDVIGEGYNNVLITGDGVPVRLDTGGALLFRAQGTAKGAEFGTEVGELQSMLDPDRNDSAARAFRDVTAEEIRDGVARIRDITPEQIDELVDRAQLPEKEAQDLRVALRARREYLIDRYLDDAAVEQPAPAGSAEAMYESFDPAEREAFDAEVASRLSADAHIEHIHEVLRHALAAGPLAGRELTVADAAALVDVAQTRLYDFGNTHEFENRITGWLATREGQIAEVAWDGYDPRDVPAQPSPVAVRQLLDTLKGVEPYSEAIDHAAWSRRLYDQVMVAIRQRAGAAADYPVRPLDVVRMLDVARADGGVDDHHFEQQLVRFLTTPEGAAHAAGHAALDAELAQPRPLPDSSARFPDGTDATDMDRVHAAQGGDWPTEARTAYDTYLDGNYFGINGWQRQHLPQFAEYAPVCEAMDQGMRESAEDLLLRRGMSLGALGITSPAELAGLLGREIADPGFMPTSAAERAGFQAEKIQLELEVPAGTRLAWLGRISPRPEQAEVLLAPGTRIVGLRLEVRHFQGEVQYVLRARVVGQGEVGGTHSEPAPRPEPTPNEPRPVPDGGRAPAEPSAPAEPPVPAEAPARTPVEGAEPGPDRGRIASWRDEAVDQQAIAAEERSAATWHRIRLADHQRRLASVDAELARARSEQHAVSDRLAQTDRNLREWAQENSVAAEQHRRSSAAATAAAGAREEAQQRLTEHERRLAFHAEQLRRHPDQPEDDAGRYSAEYHRSQAEIERAAAQAARAEVSEFDRTLAEQQQAEQRLARSRQAVAELQRWSAADRQVLLDLDARRAAAEQAYHAAAEDAGRTEQEALSAEAAADAAERRAQELSARAQEREDQYPDRLDRHADLLRRDLSQLVGESSSVRVFTGLDAERSAEHADRHERRVELLTAAIEHYELAAALQRTVSGSDGATGTTVRRVRADLAAVRARVEELGREAGRADQEAASRIAAAQVLNRQGTAGPERVTEELNAAGQAEERAAVLRADADRLNRRADRLTALMESFADRWQHHSWARDAEFEAEQVRGWADWHDFQARRFEQLAADLAAGGDGMPARSPEVAAVAAARAELAGQPVDRLEGLAAGMKSGVNGTYRAFQHDRVVGAFKPAEAEVFVKDGQVIRAGIPQVPGQLAAREVGASDFAELLGSTLVPPTVPVEIRGMQGSLQRWVEEAQAHRPVEEYPWREQQEVAVIDYVLGNTDRNQFNFLTRDGSVVAIDHGLVLSESARDQILSPFVEAQLRTRLNADLLARVRGIDPDELRARLESRGIGTAAIDAGLARLREVQENGMIVFAERDGVEASVEIAGLVDE</sequence>
<feature type="region of interest" description="Disordered" evidence="2">
    <location>
        <begin position="3158"/>
        <end position="3199"/>
    </location>
</feature>
<feature type="compositionally biased region" description="Basic and acidic residues" evidence="2">
    <location>
        <begin position="3169"/>
        <end position="3199"/>
    </location>
</feature>
<feature type="compositionally biased region" description="Basic and acidic residues" evidence="2">
    <location>
        <begin position="979"/>
        <end position="1001"/>
    </location>
</feature>
<evidence type="ECO:0000256" key="1">
    <source>
        <dbReference type="SAM" id="Coils"/>
    </source>
</evidence>
<feature type="compositionally biased region" description="Basic and acidic residues" evidence="2">
    <location>
        <begin position="5013"/>
        <end position="5034"/>
    </location>
</feature>
<organism evidence="5 6">
    <name type="scientific">Actinocatenispora sera</name>
    <dbReference type="NCBI Taxonomy" id="390989"/>
    <lineage>
        <taxon>Bacteria</taxon>
        <taxon>Bacillati</taxon>
        <taxon>Actinomycetota</taxon>
        <taxon>Actinomycetes</taxon>
        <taxon>Micromonosporales</taxon>
        <taxon>Micromonosporaceae</taxon>
        <taxon>Actinocatenispora</taxon>
    </lineage>
</organism>
<dbReference type="PANTHER" id="PTHR34491">
    <property type="entry name" value="A-TYPE INCLUSION PROTEIN, PUTATIVE-RELATED"/>
    <property type="match status" value="1"/>
</dbReference>
<feature type="coiled-coil region" evidence="1">
    <location>
        <begin position="5072"/>
        <end position="5137"/>
    </location>
</feature>
<evidence type="ECO:0000256" key="2">
    <source>
        <dbReference type="SAM" id="MobiDB-lite"/>
    </source>
</evidence>
<feature type="region of interest" description="Disordered" evidence="2">
    <location>
        <begin position="4993"/>
        <end position="5034"/>
    </location>
</feature>
<name>A0A810LDX2_9ACTN</name>
<protein>
    <submittedName>
        <fullName evidence="5">Uncharacterized protein</fullName>
    </submittedName>
</protein>
<feature type="compositionally biased region" description="Basic and acidic residues" evidence="2">
    <location>
        <begin position="99"/>
        <end position="118"/>
    </location>
</feature>
<feature type="region of interest" description="Disordered" evidence="2">
    <location>
        <begin position="3056"/>
        <end position="3078"/>
    </location>
</feature>
<dbReference type="Pfam" id="PF00454">
    <property type="entry name" value="PI3_PI4_kinase"/>
    <property type="match status" value="1"/>
</dbReference>
<feature type="compositionally biased region" description="Pro residues" evidence="2">
    <location>
        <begin position="4736"/>
        <end position="4749"/>
    </location>
</feature>
<accession>A0A810LDX2</accession>
<feature type="region of interest" description="Disordered" evidence="2">
    <location>
        <begin position="4898"/>
        <end position="4917"/>
    </location>
</feature>
<feature type="compositionally biased region" description="Basic and acidic residues" evidence="2">
    <location>
        <begin position="2044"/>
        <end position="2061"/>
    </location>
</feature>
<dbReference type="PANTHER" id="PTHR34491:SF68">
    <property type="entry name" value="ANUCLEATE PRIMARY STERIGMATA PROTEIN B"/>
    <property type="match status" value="1"/>
</dbReference>
<feature type="compositionally biased region" description="Basic and acidic residues" evidence="2">
    <location>
        <begin position="3093"/>
        <end position="3112"/>
    </location>
</feature>
<dbReference type="EMBL" id="AP023354">
    <property type="protein sequence ID" value="BCJ32411.1"/>
    <property type="molecule type" value="Genomic_DNA"/>
</dbReference>
<feature type="compositionally biased region" description="Basic and acidic residues" evidence="2">
    <location>
        <begin position="3056"/>
        <end position="3066"/>
    </location>
</feature>
<feature type="region of interest" description="Disordered" evidence="2">
    <location>
        <begin position="4010"/>
        <end position="4055"/>
    </location>
</feature>
<dbReference type="InterPro" id="IPR003540">
    <property type="entry name" value="ADP-ribosyltransferase"/>
</dbReference>
<dbReference type="Pfam" id="PF03496">
    <property type="entry name" value="ADPrib_exo_Tox"/>
    <property type="match status" value="1"/>
</dbReference>
<dbReference type="InterPro" id="IPR000403">
    <property type="entry name" value="PI3/4_kinase_cat_dom"/>
</dbReference>
<dbReference type="Gene3D" id="3.90.176.10">
    <property type="entry name" value="Toxin ADP-ribosyltransferase, Chain A, domain 1"/>
    <property type="match status" value="1"/>
</dbReference>
<feature type="domain" description="PI3K/PI4K catalytic" evidence="3">
    <location>
        <begin position="5371"/>
        <end position="5420"/>
    </location>
</feature>
<reference evidence="5" key="1">
    <citation type="submission" date="2020-08" db="EMBL/GenBank/DDBJ databases">
        <title>Whole genome shotgun sequence of Actinocatenispora sera NBRC 101916.</title>
        <authorList>
            <person name="Komaki H."/>
            <person name="Tamura T."/>
        </authorList>
    </citation>
    <scope>NUCLEOTIDE SEQUENCE</scope>
    <source>
        <strain evidence="5">NBRC 101916</strain>
    </source>
</reference>
<feature type="coiled-coil region" evidence="1">
    <location>
        <begin position="5166"/>
        <end position="5200"/>
    </location>
</feature>
<evidence type="ECO:0000259" key="3">
    <source>
        <dbReference type="Pfam" id="PF00454"/>
    </source>
</evidence>
<feature type="region of interest" description="Disordered" evidence="2">
    <location>
        <begin position="3667"/>
        <end position="3686"/>
    </location>
</feature>
<feature type="compositionally biased region" description="Basic and acidic residues" evidence="2">
    <location>
        <begin position="956"/>
        <end position="967"/>
    </location>
</feature>
<keyword evidence="1" id="KW-0175">Coiled coil</keyword>
<feature type="region of interest" description="Disordered" evidence="2">
    <location>
        <begin position="4727"/>
        <end position="4788"/>
    </location>
</feature>
<feature type="region of interest" description="Disordered" evidence="2">
    <location>
        <begin position="4860"/>
        <end position="4888"/>
    </location>
</feature>
<dbReference type="SUPFAM" id="SSF56399">
    <property type="entry name" value="ADP-ribosylation"/>
    <property type="match status" value="1"/>
</dbReference>
<feature type="compositionally biased region" description="Basic and acidic residues" evidence="2">
    <location>
        <begin position="4879"/>
        <end position="4888"/>
    </location>
</feature>